<feature type="compositionally biased region" description="Low complexity" evidence="16">
    <location>
        <begin position="714"/>
        <end position="734"/>
    </location>
</feature>
<dbReference type="InterPro" id="IPR019787">
    <property type="entry name" value="Znf_PHD-finger"/>
</dbReference>
<keyword evidence="14" id="KW-0539">Nucleus</keyword>
<dbReference type="Pfam" id="PF17811">
    <property type="entry name" value="JHD"/>
    <property type="match status" value="1"/>
</dbReference>
<dbReference type="Pfam" id="PF00628">
    <property type="entry name" value="PHD"/>
    <property type="match status" value="1"/>
</dbReference>
<dbReference type="InterPro" id="IPR050690">
    <property type="entry name" value="JHDM1_Histone_Demethylase"/>
</dbReference>
<keyword evidence="13" id="KW-0804">Transcription</keyword>
<dbReference type="Gene3D" id="1.20.58.1360">
    <property type="match status" value="1"/>
</dbReference>
<dbReference type="InterPro" id="IPR001965">
    <property type="entry name" value="Znf_PHD"/>
</dbReference>
<comment type="cofactor">
    <cofactor evidence="1">
        <name>Fe(2+)</name>
        <dbReference type="ChEBI" id="CHEBI:29033"/>
    </cofactor>
</comment>
<evidence type="ECO:0000259" key="18">
    <source>
        <dbReference type="PROSITE" id="PS51184"/>
    </source>
</evidence>
<feature type="domain" description="JmjC" evidence="18">
    <location>
        <begin position="198"/>
        <end position="354"/>
    </location>
</feature>
<keyword evidence="4" id="KW-0479">Metal-binding</keyword>
<feature type="region of interest" description="Disordered" evidence="16">
    <location>
        <begin position="802"/>
        <end position="837"/>
    </location>
</feature>
<evidence type="ECO:0000256" key="6">
    <source>
        <dbReference type="ARBA" id="ARBA00022833"/>
    </source>
</evidence>
<dbReference type="PROSITE" id="PS50016">
    <property type="entry name" value="ZF_PHD_2"/>
    <property type="match status" value="1"/>
</dbReference>
<evidence type="ECO:0000256" key="5">
    <source>
        <dbReference type="ARBA" id="ARBA00022771"/>
    </source>
</evidence>
<dbReference type="RefSeq" id="XP_028813935.1">
    <property type="nucleotide sequence ID" value="XM_028958102.1"/>
</dbReference>
<keyword evidence="7" id="KW-0156">Chromatin regulator</keyword>
<keyword evidence="10" id="KW-0560">Oxidoreductase</keyword>
<evidence type="ECO:0000256" key="8">
    <source>
        <dbReference type="ARBA" id="ARBA00022902"/>
    </source>
</evidence>
<dbReference type="Gene3D" id="2.60.120.650">
    <property type="entry name" value="Cupin"/>
    <property type="match status" value="1"/>
</dbReference>
<comment type="similarity">
    <text evidence="3">Belongs to the JHDM1 histone demethylase family. JHDM1D subfamily.</text>
</comment>
<dbReference type="Proteomes" id="UP000694580">
    <property type="component" value="Chromosome 17"/>
</dbReference>
<evidence type="ECO:0000256" key="14">
    <source>
        <dbReference type="ARBA" id="ARBA00023242"/>
    </source>
</evidence>
<evidence type="ECO:0000256" key="12">
    <source>
        <dbReference type="ARBA" id="ARBA00023015"/>
    </source>
</evidence>
<dbReference type="GO" id="GO:0007420">
    <property type="term" value="P:brain development"/>
    <property type="evidence" value="ECO:0007669"/>
    <property type="project" value="UniProtKB-ARBA"/>
</dbReference>
<sequence>MAATPLYCVCRQPYDVSRFMIECDICKDWFHGSCVQVEEHHAVDIDVYHCPNCDVLHGPSLMKKRKNWHRHDYTEADDGTKPVQAGTSVFVQQLQDRTFPSADEILVHMQGIHVTQRYLERRGFRYPIAVPKLDGLGLKLPPSDFTVQDVERYVGGDKIIDVIDVARQADSKIKLKDFVKYYYSPQRPKVLNVISLEFSDTKMSELVVVPEIAQKMSWVENYWPDDSFFPKPFVQKYCLMGVKDSYTDFHIDFGGTSVWYHVLWGEKIFYLIKPTQENLALYEEWSSSPNQSEVFFGDKVERCYKCVVRQGTTLLIPTGWIHAVLTSQDCMAFGGNFLHNLNISMQLRCYEMERRLKTPDLFKFPYFEAICWYVAKNLQENLKELREDRFQPPEYLIKGVTALIGALKSWLKREVTEPASEVPDHIKPKHLIKELAKEIHYLQEERSVSGSKPMKSEGSGICLGTRSMLEKGGQSRKMARRLRDHPHSQKTPSNLDILELHTREVLKRLEVRPVKEDDSLVTRVSGKFSMASNDSAAFVERTLDNHLCLVMCNGRIIRDERIVQIKSEDTLDRREKEAVEVKDTWEQEMHKTGGDTKVQNSNLRIGESGLFHSNTELEQHYTVQTNCSSGDGSDSSVEEEEDSLRPVTAFQCKLERNVGSATNLYKATEQLVCFSNTLKRESPPPPGAEEEAIQGMLSMAGLFCSSQPEDSAHSQESWWSSPSQRSPQYSGQELGSEEESLDSNCNTPSSYQDIRLPNHLSEASELQDHKNFMDSQSSNEAWANRSPLLNNSDQATGYQYCESSLSPPLHPTKRPASNPPPVSNQATKGKRPKKGMATAKQRLGRILKLKHHSRFFV</sequence>
<keyword evidence="11" id="KW-0408">Iron</keyword>
<dbReference type="CDD" id="cd15640">
    <property type="entry name" value="PHD_KDM7"/>
    <property type="match status" value="1"/>
</dbReference>
<evidence type="ECO:0000256" key="3">
    <source>
        <dbReference type="ARBA" id="ARBA00006942"/>
    </source>
</evidence>
<dbReference type="GO" id="GO:0005634">
    <property type="term" value="C:nucleus"/>
    <property type="evidence" value="ECO:0007669"/>
    <property type="project" value="UniProtKB-SubCell"/>
</dbReference>
<reference evidence="19" key="2">
    <citation type="submission" date="2025-08" db="UniProtKB">
        <authorList>
            <consortium name="Ensembl"/>
        </authorList>
    </citation>
    <scope>IDENTIFICATION</scope>
</reference>
<dbReference type="SMART" id="SM00249">
    <property type="entry name" value="PHD"/>
    <property type="match status" value="1"/>
</dbReference>
<proteinExistence type="inferred from homology"/>
<keyword evidence="8" id="KW-0524">Neurogenesis</keyword>
<keyword evidence="20" id="KW-1185">Reference proteome</keyword>
<reference evidence="19" key="3">
    <citation type="submission" date="2025-09" db="UniProtKB">
        <authorList>
            <consortium name="Ensembl"/>
        </authorList>
    </citation>
    <scope>IDENTIFICATION</scope>
</reference>
<feature type="domain" description="PHD-type" evidence="17">
    <location>
        <begin position="5"/>
        <end position="56"/>
    </location>
</feature>
<evidence type="ECO:0000256" key="11">
    <source>
        <dbReference type="ARBA" id="ARBA00023004"/>
    </source>
</evidence>
<organism evidence="19 20">
    <name type="scientific">Denticeps clupeoides</name>
    <name type="common">denticle herring</name>
    <dbReference type="NCBI Taxonomy" id="299321"/>
    <lineage>
        <taxon>Eukaryota</taxon>
        <taxon>Metazoa</taxon>
        <taxon>Chordata</taxon>
        <taxon>Craniata</taxon>
        <taxon>Vertebrata</taxon>
        <taxon>Euteleostomi</taxon>
        <taxon>Actinopterygii</taxon>
        <taxon>Neopterygii</taxon>
        <taxon>Teleostei</taxon>
        <taxon>Clupei</taxon>
        <taxon>Clupeiformes</taxon>
        <taxon>Denticipitoidei</taxon>
        <taxon>Denticipitidae</taxon>
        <taxon>Denticeps</taxon>
    </lineage>
</organism>
<keyword evidence="5 15" id="KW-0863">Zinc-finger</keyword>
<dbReference type="Ensembl" id="ENSDCDT00010062688.1">
    <property type="protein sequence ID" value="ENSDCDP00010052206.1"/>
    <property type="gene ID" value="ENSDCDG00010030565.1"/>
</dbReference>
<evidence type="ECO:0000313" key="19">
    <source>
        <dbReference type="Ensembl" id="ENSDCDP00010052206.1"/>
    </source>
</evidence>
<name>A0AAY4E5L7_9TELE</name>
<evidence type="ECO:0000256" key="13">
    <source>
        <dbReference type="ARBA" id="ARBA00023163"/>
    </source>
</evidence>
<evidence type="ECO:0000256" key="4">
    <source>
        <dbReference type="ARBA" id="ARBA00022723"/>
    </source>
</evidence>
<dbReference type="PROSITE" id="PS51184">
    <property type="entry name" value="JMJC"/>
    <property type="match status" value="1"/>
</dbReference>
<evidence type="ECO:0000259" key="17">
    <source>
        <dbReference type="PROSITE" id="PS50016"/>
    </source>
</evidence>
<protein>
    <submittedName>
        <fullName evidence="19">Uncharacterized protein</fullName>
    </submittedName>
</protein>
<dbReference type="InterPro" id="IPR041070">
    <property type="entry name" value="JHD"/>
</dbReference>
<dbReference type="InterPro" id="IPR003347">
    <property type="entry name" value="JmjC_dom"/>
</dbReference>
<evidence type="ECO:0000256" key="7">
    <source>
        <dbReference type="ARBA" id="ARBA00022853"/>
    </source>
</evidence>
<dbReference type="GO" id="GO:0071558">
    <property type="term" value="F:histone H3K27me2/H3K27me3 demethylase activity"/>
    <property type="evidence" value="ECO:0007669"/>
    <property type="project" value="UniProtKB-ARBA"/>
</dbReference>
<gene>
    <name evidence="19" type="primary">kdm7ab</name>
</gene>
<reference evidence="19 20" key="1">
    <citation type="submission" date="2020-06" db="EMBL/GenBank/DDBJ databases">
        <authorList>
            <consortium name="Wellcome Sanger Institute Data Sharing"/>
        </authorList>
    </citation>
    <scope>NUCLEOTIDE SEQUENCE [LARGE SCALE GENOMIC DNA]</scope>
</reference>
<dbReference type="GO" id="GO:0008270">
    <property type="term" value="F:zinc ion binding"/>
    <property type="evidence" value="ECO:0007669"/>
    <property type="project" value="UniProtKB-KW"/>
</dbReference>
<keyword evidence="12" id="KW-0805">Transcription regulation</keyword>
<dbReference type="FunFam" id="2.60.120.650:FF:000021">
    <property type="entry name" value="Lysine-specific demethylase 7A"/>
    <property type="match status" value="1"/>
</dbReference>
<evidence type="ECO:0000313" key="20">
    <source>
        <dbReference type="Proteomes" id="UP000694580"/>
    </source>
</evidence>
<evidence type="ECO:0000256" key="9">
    <source>
        <dbReference type="ARBA" id="ARBA00022964"/>
    </source>
</evidence>
<feature type="region of interest" description="Disordered" evidence="16">
    <location>
        <begin position="706"/>
        <end position="753"/>
    </location>
</feature>
<comment type="subcellular location">
    <subcellularLocation>
        <location evidence="2">Nucleus</location>
    </subcellularLocation>
</comment>
<dbReference type="PROSITE" id="PS01359">
    <property type="entry name" value="ZF_PHD_1"/>
    <property type="match status" value="1"/>
</dbReference>
<dbReference type="InterPro" id="IPR019786">
    <property type="entry name" value="Zinc_finger_PHD-type_CS"/>
</dbReference>
<dbReference type="PANTHER" id="PTHR23123">
    <property type="entry name" value="PHD/F-BOX CONTAINING PROTEIN"/>
    <property type="match status" value="1"/>
</dbReference>
<accession>A0AAY4E5L7</accession>
<dbReference type="SMART" id="SM00558">
    <property type="entry name" value="JmjC"/>
    <property type="match status" value="1"/>
</dbReference>
<evidence type="ECO:0000256" key="2">
    <source>
        <dbReference type="ARBA" id="ARBA00004123"/>
    </source>
</evidence>
<dbReference type="GeneID" id="114766841"/>
<dbReference type="SUPFAM" id="SSF51197">
    <property type="entry name" value="Clavaminate synthase-like"/>
    <property type="match status" value="1"/>
</dbReference>
<dbReference type="GO" id="GO:0032454">
    <property type="term" value="F:histone H3K9 demethylase activity"/>
    <property type="evidence" value="ECO:0007669"/>
    <property type="project" value="UniProtKB-ARBA"/>
</dbReference>
<evidence type="ECO:0000256" key="15">
    <source>
        <dbReference type="PROSITE-ProRule" id="PRU00146"/>
    </source>
</evidence>
<evidence type="ECO:0000256" key="10">
    <source>
        <dbReference type="ARBA" id="ARBA00023002"/>
    </source>
</evidence>
<evidence type="ECO:0000256" key="16">
    <source>
        <dbReference type="SAM" id="MobiDB-lite"/>
    </source>
</evidence>
<keyword evidence="6" id="KW-0862">Zinc</keyword>
<dbReference type="Pfam" id="PF02373">
    <property type="entry name" value="JmjC"/>
    <property type="match status" value="1"/>
</dbReference>
<dbReference type="FunFam" id="3.30.40.10:FF:000193">
    <property type="entry name" value="lysine-specific demethylase PHF2 isoform X1"/>
    <property type="match status" value="1"/>
</dbReference>
<dbReference type="GeneTree" id="ENSGT00940000158039"/>
<dbReference type="SUPFAM" id="SSF57903">
    <property type="entry name" value="FYVE/PHD zinc finger"/>
    <property type="match status" value="1"/>
</dbReference>
<dbReference type="AlphaFoldDB" id="A0AAY4E5L7"/>
<dbReference type="InterPro" id="IPR011011">
    <property type="entry name" value="Znf_FYVE_PHD"/>
</dbReference>
<keyword evidence="9" id="KW-0223">Dioxygenase</keyword>
<evidence type="ECO:0000256" key="1">
    <source>
        <dbReference type="ARBA" id="ARBA00001954"/>
    </source>
</evidence>